<accession>A0A928Z5J4</accession>
<dbReference type="EMBL" id="JADEXQ010000132">
    <property type="protein sequence ID" value="MBE9032884.1"/>
    <property type="molecule type" value="Genomic_DNA"/>
</dbReference>
<evidence type="ECO:0000256" key="1">
    <source>
        <dbReference type="SAM" id="MobiDB-lite"/>
    </source>
</evidence>
<feature type="region of interest" description="Disordered" evidence="1">
    <location>
        <begin position="1"/>
        <end position="20"/>
    </location>
</feature>
<dbReference type="Proteomes" id="UP000625316">
    <property type="component" value="Unassembled WGS sequence"/>
</dbReference>
<reference evidence="2" key="1">
    <citation type="submission" date="2020-10" db="EMBL/GenBank/DDBJ databases">
        <authorList>
            <person name="Castelo-Branco R."/>
            <person name="Eusebio N."/>
            <person name="Adriana R."/>
            <person name="Vieira A."/>
            <person name="Brugerolle De Fraissinette N."/>
            <person name="Rezende De Castro R."/>
            <person name="Schneider M.P."/>
            <person name="Vasconcelos V."/>
            <person name="Leao P.N."/>
        </authorList>
    </citation>
    <scope>NUCLEOTIDE SEQUENCE</scope>
    <source>
        <strain evidence="2">LEGE 11480</strain>
    </source>
</reference>
<dbReference type="InterPro" id="IPR010328">
    <property type="entry name" value="DUF928"/>
</dbReference>
<sequence length="94" mass="9921">MAGPGGMRGGFPGRRVGGGSRSDCFTKAPLVALNPKTNFGATTAVYPTFYFSAPSENKPLKVKFVLKNAAGRTIAKRRFVTEPKSGIIAIDLST</sequence>
<evidence type="ECO:0000313" key="2">
    <source>
        <dbReference type="EMBL" id="MBE9032884.1"/>
    </source>
</evidence>
<dbReference type="AlphaFoldDB" id="A0A928Z5J4"/>
<name>A0A928Z5J4_9CYAN</name>
<dbReference type="Pfam" id="PF06051">
    <property type="entry name" value="DUF928"/>
    <property type="match status" value="1"/>
</dbReference>
<proteinExistence type="predicted"/>
<comment type="caution">
    <text evidence="2">The sequence shown here is derived from an EMBL/GenBank/DDBJ whole genome shotgun (WGS) entry which is preliminary data.</text>
</comment>
<gene>
    <name evidence="2" type="ORF">IQ266_24410</name>
</gene>
<organism evidence="2 3">
    <name type="scientific">Romeriopsis navalis LEGE 11480</name>
    <dbReference type="NCBI Taxonomy" id="2777977"/>
    <lineage>
        <taxon>Bacteria</taxon>
        <taxon>Bacillati</taxon>
        <taxon>Cyanobacteriota</taxon>
        <taxon>Cyanophyceae</taxon>
        <taxon>Leptolyngbyales</taxon>
        <taxon>Leptolyngbyaceae</taxon>
        <taxon>Romeriopsis</taxon>
        <taxon>Romeriopsis navalis</taxon>
    </lineage>
</organism>
<feature type="non-terminal residue" evidence="2">
    <location>
        <position position="94"/>
    </location>
</feature>
<protein>
    <submittedName>
        <fullName evidence="2">DUF928 domain-containing protein</fullName>
    </submittedName>
</protein>
<dbReference type="RefSeq" id="WP_264327702.1">
    <property type="nucleotide sequence ID" value="NZ_JADEXQ010000132.1"/>
</dbReference>
<evidence type="ECO:0000313" key="3">
    <source>
        <dbReference type="Proteomes" id="UP000625316"/>
    </source>
</evidence>
<keyword evidence="3" id="KW-1185">Reference proteome</keyword>